<dbReference type="EMBL" id="LSNE01000001">
    <property type="protein sequence ID" value="KXI30947.1"/>
    <property type="molecule type" value="Genomic_DNA"/>
</dbReference>
<dbReference type="GO" id="GO:0055085">
    <property type="term" value="P:transmembrane transport"/>
    <property type="evidence" value="ECO:0007669"/>
    <property type="project" value="InterPro"/>
</dbReference>
<feature type="transmembrane region" description="Helical" evidence="12">
    <location>
        <begin position="12"/>
        <end position="32"/>
    </location>
</feature>
<dbReference type="PANTHER" id="PTHR33529:SF7">
    <property type="entry name" value="LIPOPOLYSACCHARIDE EXPORT SYSTEM PERMEASE PROTEIN LPTF"/>
    <property type="match status" value="1"/>
</dbReference>
<keyword evidence="6" id="KW-1003">Cell membrane</keyword>
<evidence type="ECO:0000256" key="4">
    <source>
        <dbReference type="ARBA" id="ARBA00014213"/>
    </source>
</evidence>
<evidence type="ECO:0000256" key="7">
    <source>
        <dbReference type="ARBA" id="ARBA00022519"/>
    </source>
</evidence>
<feature type="transmembrane region" description="Helical" evidence="12">
    <location>
        <begin position="273"/>
        <end position="291"/>
    </location>
</feature>
<evidence type="ECO:0000313" key="13">
    <source>
        <dbReference type="EMBL" id="KXI30947.1"/>
    </source>
</evidence>
<comment type="similarity">
    <text evidence="3">Belongs to the LptF/LptG family.</text>
</comment>
<dbReference type="NCBIfam" id="TIGR04407">
    <property type="entry name" value="LptF_YjgP"/>
    <property type="match status" value="1"/>
</dbReference>
<keyword evidence="9 12" id="KW-1133">Transmembrane helix</keyword>
<organism evidence="13 14">
    <name type="scientific">Paraglaciecola hydrolytica</name>
    <dbReference type="NCBI Taxonomy" id="1799789"/>
    <lineage>
        <taxon>Bacteria</taxon>
        <taxon>Pseudomonadati</taxon>
        <taxon>Pseudomonadota</taxon>
        <taxon>Gammaproteobacteria</taxon>
        <taxon>Alteromonadales</taxon>
        <taxon>Alteromonadaceae</taxon>
        <taxon>Paraglaciecola</taxon>
    </lineage>
</organism>
<evidence type="ECO:0000313" key="14">
    <source>
        <dbReference type="Proteomes" id="UP000070299"/>
    </source>
</evidence>
<dbReference type="InterPro" id="IPR005495">
    <property type="entry name" value="LptG/LptF_permease"/>
</dbReference>
<reference evidence="14" key="1">
    <citation type="submission" date="2016-02" db="EMBL/GenBank/DDBJ databases">
        <authorList>
            <person name="Schultz-Johansen M."/>
            <person name="Glaring M.A."/>
            <person name="Bech P.K."/>
            <person name="Stougaard P."/>
        </authorList>
    </citation>
    <scope>NUCLEOTIDE SEQUENCE [LARGE SCALE GENOMIC DNA]</scope>
    <source>
        <strain evidence="14">S66</strain>
    </source>
</reference>
<dbReference type="GO" id="GO:0043190">
    <property type="term" value="C:ATP-binding cassette (ABC) transporter complex"/>
    <property type="evidence" value="ECO:0007669"/>
    <property type="project" value="InterPro"/>
</dbReference>
<proteinExistence type="inferred from homology"/>
<sequence>MLIFRYLVTETVKSQVAVFLLLMAIFITQKFIRVLAEASNGEIPAGLVLGFLALSMPVLASLILPLSLFLGIMLAHGRLYVDSEMSVMRACGISEWYITRVMLVVALVMALLTGVLTLWLAPLAVESEYQLEEKAGAQSGLTSLIPGRFQQTANQQAVIFVHDIDIGESPLRKIFLAQRTKDSDSQDIRVVYAQNGGVKAEANGAEKLVLKDGLQYEGTLGQQDYRVIEFAEYQIQIAEQEVEQQRRKLTAIPTLSLLQEEGIDALAELHWRIALPLSLPFLVLIAVPLSAANPRQGRFGKMFPALLLYLGYFLMLMAGRKALEDGHIPPQVGLWWVHGILLSIGTALLLKGRPLGARLRASLKANARGRARV</sequence>
<feature type="transmembrane region" description="Helical" evidence="12">
    <location>
        <begin position="332"/>
        <end position="350"/>
    </location>
</feature>
<dbReference type="OrthoDB" id="9778062at2"/>
<dbReference type="RefSeq" id="WP_068370807.1">
    <property type="nucleotide sequence ID" value="NZ_LSNE01000001.1"/>
</dbReference>
<protein>
    <recommendedName>
        <fullName evidence="4">Lipopolysaccharide export system permease protein LptF</fullName>
    </recommendedName>
</protein>
<feature type="transmembrane region" description="Helical" evidence="12">
    <location>
        <begin position="52"/>
        <end position="76"/>
    </location>
</feature>
<gene>
    <name evidence="13" type="ORF">AX660_00320</name>
</gene>
<dbReference type="InterPro" id="IPR030922">
    <property type="entry name" value="LptF"/>
</dbReference>
<evidence type="ECO:0000256" key="3">
    <source>
        <dbReference type="ARBA" id="ARBA00007725"/>
    </source>
</evidence>
<keyword evidence="14" id="KW-1185">Reference proteome</keyword>
<feature type="transmembrane region" description="Helical" evidence="12">
    <location>
        <begin position="303"/>
        <end position="320"/>
    </location>
</feature>
<evidence type="ECO:0000256" key="5">
    <source>
        <dbReference type="ARBA" id="ARBA00022448"/>
    </source>
</evidence>
<dbReference type="PANTHER" id="PTHR33529">
    <property type="entry name" value="SLR0882 PROTEIN-RELATED"/>
    <property type="match status" value="1"/>
</dbReference>
<dbReference type="GO" id="GO:0015920">
    <property type="term" value="P:lipopolysaccharide transport"/>
    <property type="evidence" value="ECO:0007669"/>
    <property type="project" value="TreeGrafter"/>
</dbReference>
<evidence type="ECO:0000256" key="12">
    <source>
        <dbReference type="SAM" id="Phobius"/>
    </source>
</evidence>
<dbReference type="STRING" id="1799789.AX660_00320"/>
<name>A0A136A6U9_9ALTE</name>
<comment type="function">
    <text evidence="1">Part of the ABC transporter complex LptBFG involved in the translocation of lipopolysaccharide (LPS) from the inner membrane to the outer membrane.</text>
</comment>
<keyword evidence="7" id="KW-0997">Cell inner membrane</keyword>
<evidence type="ECO:0000256" key="11">
    <source>
        <dbReference type="ARBA" id="ARBA00026081"/>
    </source>
</evidence>
<evidence type="ECO:0000256" key="1">
    <source>
        <dbReference type="ARBA" id="ARBA00002265"/>
    </source>
</evidence>
<evidence type="ECO:0000256" key="2">
    <source>
        <dbReference type="ARBA" id="ARBA00004429"/>
    </source>
</evidence>
<evidence type="ECO:0000256" key="10">
    <source>
        <dbReference type="ARBA" id="ARBA00023136"/>
    </source>
</evidence>
<evidence type="ECO:0000256" key="6">
    <source>
        <dbReference type="ARBA" id="ARBA00022475"/>
    </source>
</evidence>
<feature type="transmembrane region" description="Helical" evidence="12">
    <location>
        <begin position="97"/>
        <end position="121"/>
    </location>
</feature>
<dbReference type="AlphaFoldDB" id="A0A136A6U9"/>
<comment type="subunit">
    <text evidence="11">Component of the lipopolysaccharide transport and assembly complex. The LptBFG transporter is composed of two ATP-binding proteins (LptB) and two transmembrane proteins (LptF and LptG).</text>
</comment>
<evidence type="ECO:0000256" key="8">
    <source>
        <dbReference type="ARBA" id="ARBA00022692"/>
    </source>
</evidence>
<evidence type="ECO:0000256" key="9">
    <source>
        <dbReference type="ARBA" id="ARBA00022989"/>
    </source>
</evidence>
<comment type="subcellular location">
    <subcellularLocation>
        <location evidence="2">Cell inner membrane</location>
        <topology evidence="2">Multi-pass membrane protein</topology>
    </subcellularLocation>
</comment>
<accession>A0A136A6U9</accession>
<dbReference type="Pfam" id="PF03739">
    <property type="entry name" value="LptF_LptG"/>
    <property type="match status" value="1"/>
</dbReference>
<dbReference type="Proteomes" id="UP000070299">
    <property type="component" value="Unassembled WGS sequence"/>
</dbReference>
<keyword evidence="8 12" id="KW-0812">Transmembrane</keyword>
<comment type="caution">
    <text evidence="13">The sequence shown here is derived from an EMBL/GenBank/DDBJ whole genome shotgun (WGS) entry which is preliminary data.</text>
</comment>
<keyword evidence="10 12" id="KW-0472">Membrane</keyword>
<keyword evidence="5" id="KW-0813">Transport</keyword>